<evidence type="ECO:0000313" key="4">
    <source>
        <dbReference type="Proteomes" id="UP001139722"/>
    </source>
</evidence>
<accession>A0A9X2GYF7</accession>
<dbReference type="Proteomes" id="UP001139722">
    <property type="component" value="Unassembled WGS sequence"/>
</dbReference>
<evidence type="ECO:0000313" key="3">
    <source>
        <dbReference type="EMBL" id="MCP2369470.1"/>
    </source>
</evidence>
<dbReference type="Gene3D" id="3.40.50.2000">
    <property type="entry name" value="Glycogen Phosphorylase B"/>
    <property type="match status" value="2"/>
</dbReference>
<reference evidence="3" key="1">
    <citation type="submission" date="2022-06" db="EMBL/GenBank/DDBJ databases">
        <title>Sequencing the genomes of 1000 actinobacteria strains.</title>
        <authorList>
            <person name="Klenk H.-P."/>
        </authorList>
    </citation>
    <scope>NUCLEOTIDE SEQUENCE</scope>
    <source>
        <strain evidence="3">DSM 22016</strain>
    </source>
</reference>
<dbReference type="SUPFAM" id="SSF53756">
    <property type="entry name" value="UDP-Glycosyltransferase/glycogen phosphorylase"/>
    <property type="match status" value="1"/>
</dbReference>
<evidence type="ECO:0000259" key="2">
    <source>
        <dbReference type="Pfam" id="PF00534"/>
    </source>
</evidence>
<dbReference type="PANTHER" id="PTHR12526:SF630">
    <property type="entry name" value="GLYCOSYLTRANSFERASE"/>
    <property type="match status" value="1"/>
</dbReference>
<dbReference type="AlphaFoldDB" id="A0A9X2GYF7"/>
<keyword evidence="1" id="KW-0808">Transferase</keyword>
<dbReference type="GO" id="GO:0016757">
    <property type="term" value="F:glycosyltransferase activity"/>
    <property type="evidence" value="ECO:0007669"/>
    <property type="project" value="InterPro"/>
</dbReference>
<organism evidence="3 4">
    <name type="scientific">Agromyces terreus</name>
    <dbReference type="NCBI Taxonomy" id="424795"/>
    <lineage>
        <taxon>Bacteria</taxon>
        <taxon>Bacillati</taxon>
        <taxon>Actinomycetota</taxon>
        <taxon>Actinomycetes</taxon>
        <taxon>Micrococcales</taxon>
        <taxon>Microbacteriaceae</taxon>
        <taxon>Agromyces</taxon>
    </lineage>
</organism>
<dbReference type="EMBL" id="JAMZDY010000001">
    <property type="protein sequence ID" value="MCP2369470.1"/>
    <property type="molecule type" value="Genomic_DNA"/>
</dbReference>
<proteinExistence type="predicted"/>
<keyword evidence="4" id="KW-1185">Reference proteome</keyword>
<comment type="caution">
    <text evidence="3">The sequence shown here is derived from an EMBL/GenBank/DDBJ whole genome shotgun (WGS) entry which is preliminary data.</text>
</comment>
<dbReference type="PANTHER" id="PTHR12526">
    <property type="entry name" value="GLYCOSYLTRANSFERASE"/>
    <property type="match status" value="1"/>
</dbReference>
<feature type="domain" description="Glycosyl transferase family 1" evidence="2">
    <location>
        <begin position="89"/>
        <end position="255"/>
    </location>
</feature>
<name>A0A9X2GYF7_9MICO</name>
<dbReference type="CDD" id="cd03801">
    <property type="entry name" value="GT4_PimA-like"/>
    <property type="match status" value="1"/>
</dbReference>
<dbReference type="RefSeq" id="WP_197738008.1">
    <property type="nucleotide sequence ID" value="NZ_BAAANU010000010.1"/>
</dbReference>
<protein>
    <submittedName>
        <fullName evidence="3">Glycosyltransferase involved in cell wall biosynthesis</fullName>
    </submittedName>
</protein>
<dbReference type="Pfam" id="PF00534">
    <property type="entry name" value="Glycos_transf_1"/>
    <property type="match status" value="1"/>
</dbReference>
<sequence length="285" mass="31107">MVVANSMKAATALAFLPRGKAVHILYLRDDLNRDRLSTIRWWFLAQVVARRFDAFLANSTWTASTIPGSLRSRPVRVAYPVSGTHRRRRVMGARPNELAILSLSRIAEWKGTDVLISALRILEARGVTFSATVAGGSLFQSKRFELETHRMASTLRSDVRFAGHVADVEALLGSHNTLVSCSVTPEPFGQVVIQGMSAGLAVVATNLGGPVEIIENGSNGILVEPNDAVSLADALQELSEAIDTRDRLAEEGRKRADSFADERTVPALDEAIRVLHDHVRCGRKC</sequence>
<gene>
    <name evidence="3" type="ORF">BJ978_000146</name>
</gene>
<dbReference type="InterPro" id="IPR001296">
    <property type="entry name" value="Glyco_trans_1"/>
</dbReference>
<evidence type="ECO:0000256" key="1">
    <source>
        <dbReference type="ARBA" id="ARBA00022679"/>
    </source>
</evidence>